<name>A0A251UM80_HELAN</name>
<dbReference type="STRING" id="4232.A0A251UM80"/>
<dbReference type="GO" id="GO:0005829">
    <property type="term" value="C:cytosol"/>
    <property type="evidence" value="ECO:0000318"/>
    <property type="project" value="GO_Central"/>
</dbReference>
<dbReference type="InterPro" id="IPR051339">
    <property type="entry name" value="DnaJ_subfamily_B"/>
</dbReference>
<dbReference type="Gene3D" id="2.60.260.20">
    <property type="entry name" value="Urease metallochaperone UreE, N-terminal domain"/>
    <property type="match status" value="2"/>
</dbReference>
<evidence type="ECO:0000313" key="5">
    <source>
        <dbReference type="Proteomes" id="UP000215914"/>
    </source>
</evidence>
<keyword evidence="5" id="KW-1185">Reference proteome</keyword>
<dbReference type="EMBL" id="MNCJ02000320">
    <property type="protein sequence ID" value="KAF5804414.1"/>
    <property type="molecule type" value="Genomic_DNA"/>
</dbReference>
<dbReference type="InterPro" id="IPR036869">
    <property type="entry name" value="J_dom_sf"/>
</dbReference>
<dbReference type="SUPFAM" id="SSF49493">
    <property type="entry name" value="HSP40/DnaJ peptide-binding domain"/>
    <property type="match status" value="2"/>
</dbReference>
<dbReference type="OMA" id="GASENMF"/>
<dbReference type="AlphaFoldDB" id="A0A251UM80"/>
<reference evidence="3" key="3">
    <citation type="submission" date="2020-06" db="EMBL/GenBank/DDBJ databases">
        <title>Helianthus annuus Genome sequencing and assembly Release 2.</title>
        <authorList>
            <person name="Gouzy J."/>
            <person name="Langlade N."/>
            <person name="Munos S."/>
        </authorList>
    </citation>
    <scope>NUCLEOTIDE SEQUENCE</scope>
    <source>
        <tissue evidence="3">Leaves</tissue>
    </source>
</reference>
<dbReference type="InterPro" id="IPR001623">
    <property type="entry name" value="DnaJ_domain"/>
</dbReference>
<dbReference type="SMART" id="SM00271">
    <property type="entry name" value="DnaJ"/>
    <property type="match status" value="1"/>
</dbReference>
<dbReference type="InParanoid" id="A0A251UM80"/>
<dbReference type="Proteomes" id="UP000215914">
    <property type="component" value="Chromosome 5"/>
</dbReference>
<evidence type="ECO:0000313" key="4">
    <source>
        <dbReference type="EMBL" id="OTG24123.1"/>
    </source>
</evidence>
<dbReference type="PANTHER" id="PTHR24078">
    <property type="entry name" value="DNAJ HOMOLOG SUBFAMILY C MEMBER"/>
    <property type="match status" value="1"/>
</dbReference>
<dbReference type="Gramene" id="mRNA:HanXRQr2_Chr05g0196721">
    <property type="protein sequence ID" value="mRNA:HanXRQr2_Chr05g0196721"/>
    <property type="gene ID" value="HanXRQr2_Chr05g0196721"/>
</dbReference>
<dbReference type="InterPro" id="IPR002939">
    <property type="entry name" value="DnaJ_C"/>
</dbReference>
<evidence type="ECO:0000313" key="3">
    <source>
        <dbReference type="EMBL" id="KAF5804414.1"/>
    </source>
</evidence>
<reference evidence="4" key="2">
    <citation type="submission" date="2017-02" db="EMBL/GenBank/DDBJ databases">
        <title>Sunflower complete genome.</title>
        <authorList>
            <person name="Langlade N."/>
            <person name="Munos S."/>
        </authorList>
    </citation>
    <scope>NUCLEOTIDE SEQUENCE [LARGE SCALE GENOMIC DNA]</scope>
    <source>
        <tissue evidence="4">Leaves</tissue>
    </source>
</reference>
<sequence>MQDTGMTVDYYNLLNVTRTVNDDDLKKAYRKLAMKWHPDKNPNNKEEAQATFIRISQAYKVLSDPQKRSLYDQDGEEGLLNQMTQCGSNKKNGFTGRTAEDIFEDFFGFDFDTSGVRRSTGLHSNDNKFRGSSDGDGVTMRKSPPIENILPCSLEELYNGSTRNMKISRIVVDANGQSILEMEVLTIDIKPGWKTGTKITFADKGSAKLHELPADLVFVVDEKPHAIYKRDGNDLFITYKVTLAEALKGTTVNITTLDQRDLAIAVTDIITPEYELMVSQEGMPVGKDPGCRGDLRVQFEIKFPTNLTFEQKMALRHALAS</sequence>
<dbReference type="SUPFAM" id="SSF46565">
    <property type="entry name" value="Chaperone J-domain"/>
    <property type="match status" value="1"/>
</dbReference>
<dbReference type="OrthoDB" id="550424at2759"/>
<dbReference type="EMBL" id="CM007894">
    <property type="protein sequence ID" value="OTG24123.1"/>
    <property type="molecule type" value="Genomic_DNA"/>
</dbReference>
<accession>A0A251UM80</accession>
<dbReference type="FunFam" id="2.60.260.20:FF:000006">
    <property type="entry name" value="DnaJ subfamily B member 13"/>
    <property type="match status" value="1"/>
</dbReference>
<dbReference type="PROSITE" id="PS50076">
    <property type="entry name" value="DNAJ_2"/>
    <property type="match status" value="1"/>
</dbReference>
<dbReference type="InterPro" id="IPR008971">
    <property type="entry name" value="HSP40/DnaJ_pept-bd"/>
</dbReference>
<dbReference type="CDD" id="cd06257">
    <property type="entry name" value="DnaJ"/>
    <property type="match status" value="1"/>
</dbReference>
<dbReference type="GO" id="GO:0051082">
    <property type="term" value="F:unfolded protein binding"/>
    <property type="evidence" value="ECO:0000318"/>
    <property type="project" value="GO_Central"/>
</dbReference>
<feature type="domain" description="J" evidence="2">
    <location>
        <begin position="9"/>
        <end position="75"/>
    </location>
</feature>
<dbReference type="Gene3D" id="1.10.287.110">
    <property type="entry name" value="DnaJ domain"/>
    <property type="match status" value="1"/>
</dbReference>
<evidence type="ECO:0000256" key="1">
    <source>
        <dbReference type="ARBA" id="ARBA00023186"/>
    </source>
</evidence>
<dbReference type="PANTHER" id="PTHR24078:SF538">
    <property type="entry name" value="DNAJ HEAT SHOCK FAMILY PROTEIN"/>
    <property type="match status" value="1"/>
</dbReference>
<protein>
    <submittedName>
        <fullName evidence="3 4">Terminal organelle assembly protein TopJ</fullName>
    </submittedName>
</protein>
<gene>
    <name evidence="4" type="ORF">HannXRQ_Chr05g0133151</name>
    <name evidence="3" type="ORF">HanXRQr2_Chr05g0196721</name>
</gene>
<dbReference type="Pfam" id="PF00226">
    <property type="entry name" value="DnaJ"/>
    <property type="match status" value="1"/>
</dbReference>
<dbReference type="PRINTS" id="PR00625">
    <property type="entry name" value="JDOMAIN"/>
</dbReference>
<reference evidence="3 5" key="1">
    <citation type="journal article" date="2017" name="Nature">
        <title>The sunflower genome provides insights into oil metabolism, flowering and Asterid evolution.</title>
        <authorList>
            <person name="Badouin H."/>
            <person name="Gouzy J."/>
            <person name="Grassa C.J."/>
            <person name="Murat F."/>
            <person name="Staton S.E."/>
            <person name="Cottret L."/>
            <person name="Lelandais-Briere C."/>
            <person name="Owens G.L."/>
            <person name="Carrere S."/>
            <person name="Mayjonade B."/>
            <person name="Legrand L."/>
            <person name="Gill N."/>
            <person name="Kane N.C."/>
            <person name="Bowers J.E."/>
            <person name="Hubner S."/>
            <person name="Bellec A."/>
            <person name="Berard A."/>
            <person name="Berges H."/>
            <person name="Blanchet N."/>
            <person name="Boniface M.C."/>
            <person name="Brunel D."/>
            <person name="Catrice O."/>
            <person name="Chaidir N."/>
            <person name="Claudel C."/>
            <person name="Donnadieu C."/>
            <person name="Faraut T."/>
            <person name="Fievet G."/>
            <person name="Helmstetter N."/>
            <person name="King M."/>
            <person name="Knapp S.J."/>
            <person name="Lai Z."/>
            <person name="Le Paslier M.C."/>
            <person name="Lippi Y."/>
            <person name="Lorenzon L."/>
            <person name="Mandel J.R."/>
            <person name="Marage G."/>
            <person name="Marchand G."/>
            <person name="Marquand E."/>
            <person name="Bret-Mestries E."/>
            <person name="Morien E."/>
            <person name="Nambeesan S."/>
            <person name="Nguyen T."/>
            <person name="Pegot-Espagnet P."/>
            <person name="Pouilly N."/>
            <person name="Raftis F."/>
            <person name="Sallet E."/>
            <person name="Schiex T."/>
            <person name="Thomas J."/>
            <person name="Vandecasteele C."/>
            <person name="Vares D."/>
            <person name="Vear F."/>
            <person name="Vautrin S."/>
            <person name="Crespi M."/>
            <person name="Mangin B."/>
            <person name="Burke J.M."/>
            <person name="Salse J."/>
            <person name="Munos S."/>
            <person name="Vincourt P."/>
            <person name="Rieseberg L.H."/>
            <person name="Langlade N.B."/>
        </authorList>
    </citation>
    <scope>NUCLEOTIDE SEQUENCE [LARGE SCALE GENOMIC DNA]</scope>
    <source>
        <strain evidence="5">cv. SF193</strain>
        <tissue evidence="3">Leaves</tissue>
    </source>
</reference>
<dbReference type="CDD" id="cd10747">
    <property type="entry name" value="DnaJ_C"/>
    <property type="match status" value="1"/>
</dbReference>
<organism evidence="4 5">
    <name type="scientific">Helianthus annuus</name>
    <name type="common">Common sunflower</name>
    <dbReference type="NCBI Taxonomy" id="4232"/>
    <lineage>
        <taxon>Eukaryota</taxon>
        <taxon>Viridiplantae</taxon>
        <taxon>Streptophyta</taxon>
        <taxon>Embryophyta</taxon>
        <taxon>Tracheophyta</taxon>
        <taxon>Spermatophyta</taxon>
        <taxon>Magnoliopsida</taxon>
        <taxon>eudicotyledons</taxon>
        <taxon>Gunneridae</taxon>
        <taxon>Pentapetalae</taxon>
        <taxon>asterids</taxon>
        <taxon>campanulids</taxon>
        <taxon>Asterales</taxon>
        <taxon>Asteraceae</taxon>
        <taxon>Asteroideae</taxon>
        <taxon>Heliantheae alliance</taxon>
        <taxon>Heliantheae</taxon>
        <taxon>Helianthus</taxon>
    </lineage>
</organism>
<dbReference type="GO" id="GO:0051087">
    <property type="term" value="F:protein-folding chaperone binding"/>
    <property type="evidence" value="ECO:0000318"/>
    <property type="project" value="GO_Central"/>
</dbReference>
<evidence type="ECO:0000259" key="2">
    <source>
        <dbReference type="PROSITE" id="PS50076"/>
    </source>
</evidence>
<dbReference type="Pfam" id="PF01556">
    <property type="entry name" value="DnaJ_C"/>
    <property type="match status" value="1"/>
</dbReference>
<keyword evidence="1" id="KW-0143">Chaperone</keyword>
<proteinExistence type="predicted"/>
<dbReference type="GO" id="GO:0006457">
    <property type="term" value="P:protein folding"/>
    <property type="evidence" value="ECO:0007669"/>
    <property type="project" value="InterPro"/>
</dbReference>
<dbReference type="FunFam" id="2.60.260.20:FF:000002">
    <property type="entry name" value="Dnaj homolog subfamily b member"/>
    <property type="match status" value="1"/>
</dbReference>